<dbReference type="GO" id="GO:0005262">
    <property type="term" value="F:calcium channel activity"/>
    <property type="evidence" value="ECO:0007669"/>
    <property type="project" value="InterPro"/>
</dbReference>
<keyword evidence="1" id="KW-0472">Membrane</keyword>
<dbReference type="InterPro" id="IPR029372">
    <property type="entry name" value="Tmem37"/>
</dbReference>
<dbReference type="RefSeq" id="XP_053536560.1">
    <property type="nucleotide sequence ID" value="XM_053680585.1"/>
</dbReference>
<evidence type="ECO:0000313" key="2">
    <source>
        <dbReference type="Proteomes" id="UP000221080"/>
    </source>
</evidence>
<feature type="transmembrane region" description="Helical" evidence="1">
    <location>
        <begin position="210"/>
        <end position="234"/>
    </location>
</feature>
<dbReference type="AlphaFoldDB" id="A0A9F7R5D7"/>
<keyword evidence="1" id="KW-1133">Transmembrane helix</keyword>
<dbReference type="PANTHER" id="PTHR31767:SF0">
    <property type="entry name" value="VOLTAGE-DEPENDENT CALCIUM CHANNEL GAMMA-LIKE SUBUNIT"/>
    <property type="match status" value="1"/>
</dbReference>
<dbReference type="GeneID" id="100528286"/>
<dbReference type="PANTHER" id="PTHR31767">
    <property type="entry name" value="VOLTAGE-DEPENDENT CALCIUM CHANNEL GAMMA-LIKE SUBUNIT"/>
    <property type="match status" value="1"/>
</dbReference>
<dbReference type="Pfam" id="PF15108">
    <property type="entry name" value="TMEM37"/>
    <property type="match status" value="1"/>
</dbReference>
<feature type="transmembrane region" description="Helical" evidence="1">
    <location>
        <begin position="78"/>
        <end position="101"/>
    </location>
</feature>
<accession>A0A9F7R5D7</accession>
<feature type="transmembrane region" description="Helical" evidence="1">
    <location>
        <begin position="180"/>
        <end position="204"/>
    </location>
</feature>
<proteinExistence type="predicted"/>
<dbReference type="Proteomes" id="UP000221080">
    <property type="component" value="Chromosome 6"/>
</dbReference>
<dbReference type="OMA" id="WCEFIAT"/>
<dbReference type="OrthoDB" id="9903296at2759"/>
<dbReference type="CTD" id="140738"/>
<evidence type="ECO:0000256" key="1">
    <source>
        <dbReference type="SAM" id="Phobius"/>
    </source>
</evidence>
<reference evidence="2" key="1">
    <citation type="journal article" date="2016" name="Nat. Commun.">
        <title>The channel catfish genome sequence provides insights into the evolution of scale formation in teleosts.</title>
        <authorList>
            <person name="Liu Z."/>
            <person name="Liu S."/>
            <person name="Yao J."/>
            <person name="Bao L."/>
            <person name="Zhang J."/>
            <person name="Li Y."/>
            <person name="Jiang C."/>
            <person name="Sun L."/>
            <person name="Wang R."/>
            <person name="Zhang Y."/>
            <person name="Zhou T."/>
            <person name="Zeng Q."/>
            <person name="Fu Q."/>
            <person name="Gao S."/>
            <person name="Li N."/>
            <person name="Koren S."/>
            <person name="Jiang Y."/>
            <person name="Zimin A."/>
            <person name="Xu P."/>
            <person name="Phillippy A.M."/>
            <person name="Geng X."/>
            <person name="Song L."/>
            <person name="Sun F."/>
            <person name="Li C."/>
            <person name="Wang X."/>
            <person name="Chen A."/>
            <person name="Jin Y."/>
            <person name="Yuan Z."/>
            <person name="Yang Y."/>
            <person name="Tan S."/>
            <person name="Peatman E."/>
            <person name="Lu J."/>
            <person name="Qin Z."/>
            <person name="Dunham R."/>
            <person name="Li Z."/>
            <person name="Sonstegard T."/>
            <person name="Feng J."/>
            <person name="Danzmann R.G."/>
            <person name="Schroeder S."/>
            <person name="Scheffler B."/>
            <person name="Duke M.V."/>
            <person name="Ballard L."/>
            <person name="Kucuktas H."/>
            <person name="Kaltenboeck L."/>
            <person name="Liu H."/>
            <person name="Armbruster J."/>
            <person name="Xie Y."/>
            <person name="Kirby M.L."/>
            <person name="Tian Y."/>
            <person name="Flanagan M.E."/>
            <person name="Mu W."/>
            <person name="Waldbieser G.C."/>
        </authorList>
    </citation>
    <scope>NUCLEOTIDE SEQUENCE [LARGE SCALE GENOMIC DNA]</scope>
    <source>
        <strain evidence="2">SDA103</strain>
    </source>
</reference>
<reference evidence="3" key="2">
    <citation type="submission" date="2025-08" db="UniProtKB">
        <authorList>
            <consortium name="RefSeq"/>
        </authorList>
    </citation>
    <scope>IDENTIFICATION</scope>
    <source>
        <tissue evidence="3">Blood</tissue>
    </source>
</reference>
<keyword evidence="2" id="KW-1185">Reference proteome</keyword>
<name>A0A9F7R5D7_ICTPU</name>
<keyword evidence="1" id="KW-0812">Transmembrane</keyword>
<dbReference type="GO" id="GO:0005244">
    <property type="term" value="F:voltage-gated monoatomic ion channel activity"/>
    <property type="evidence" value="ECO:0007669"/>
    <property type="project" value="InterPro"/>
</dbReference>
<protein>
    <submittedName>
        <fullName evidence="3">Voltage-dependent calcium channel gamma-like subunit isoform X1</fullName>
    </submittedName>
</protein>
<gene>
    <name evidence="3" type="primary">tmem37</name>
    <name evidence="3" type="synonym">ccgl</name>
</gene>
<feature type="transmembrane region" description="Helical" evidence="1">
    <location>
        <begin position="141"/>
        <end position="168"/>
    </location>
</feature>
<organism evidence="2 3">
    <name type="scientific">Ictalurus punctatus</name>
    <name type="common">Channel catfish</name>
    <name type="synonym">Silurus punctatus</name>
    <dbReference type="NCBI Taxonomy" id="7998"/>
    <lineage>
        <taxon>Eukaryota</taxon>
        <taxon>Metazoa</taxon>
        <taxon>Chordata</taxon>
        <taxon>Craniata</taxon>
        <taxon>Vertebrata</taxon>
        <taxon>Euteleostomi</taxon>
        <taxon>Actinopterygii</taxon>
        <taxon>Neopterygii</taxon>
        <taxon>Teleostei</taxon>
        <taxon>Ostariophysi</taxon>
        <taxon>Siluriformes</taxon>
        <taxon>Ictaluridae</taxon>
        <taxon>Ictalurus</taxon>
    </lineage>
</organism>
<sequence>MSLDWGRKRREHADSMHTRRRPKLHLDFRPVPQVLFDTFKAVQSLELIRMTPIRFMALAPAAQEKSHPFFLEVLCRTLIILCMALSIVLSSMAVCDGYWLLTEQRMFGLWFFCEVDTENSGAPPNCSRHIGEEIGQLLEHGLWLCRCVASVAVVSAIFGLELLVLSQVTEGQASRQRWHLGAWLVLLAAVLAAAGVMMFVFLLWDYATPLGFTLTFWCQFNATFLFFLNGMAAWHIPNMAYFLPSSGDVGKP</sequence>
<dbReference type="GO" id="GO:0016020">
    <property type="term" value="C:membrane"/>
    <property type="evidence" value="ECO:0007669"/>
    <property type="project" value="InterPro"/>
</dbReference>
<evidence type="ECO:0000313" key="3">
    <source>
        <dbReference type="RefSeq" id="XP_053536560.1"/>
    </source>
</evidence>